<dbReference type="NCBIfam" id="TIGR03816">
    <property type="entry name" value="tadE_like_DECH"/>
    <property type="match status" value="1"/>
</dbReference>
<keyword evidence="1" id="KW-0812">Transmembrane</keyword>
<keyword evidence="3" id="KW-1185">Reference proteome</keyword>
<evidence type="ECO:0000256" key="1">
    <source>
        <dbReference type="SAM" id="Phobius"/>
    </source>
</evidence>
<keyword evidence="2" id="KW-0347">Helicase</keyword>
<gene>
    <name evidence="2" type="ORF">ET445_16375</name>
</gene>
<reference evidence="2 3" key="1">
    <citation type="submission" date="2019-01" db="EMBL/GenBank/DDBJ databases">
        <title>Genome sequencing of strain FW100M-8.</title>
        <authorList>
            <person name="Heo J."/>
            <person name="Kim S.-J."/>
            <person name="Kim J.-S."/>
            <person name="Hong S.-B."/>
            <person name="Kwon S.-W."/>
        </authorList>
    </citation>
    <scope>NUCLEOTIDE SEQUENCE [LARGE SCALE GENOMIC DNA]</scope>
    <source>
        <strain evidence="2 3">FW100M-8</strain>
    </source>
</reference>
<proteinExistence type="predicted"/>
<evidence type="ECO:0000313" key="3">
    <source>
        <dbReference type="Proteomes" id="UP000291259"/>
    </source>
</evidence>
<dbReference type="OrthoDB" id="5008130at2"/>
<keyword evidence="2" id="KW-0547">Nucleotide-binding</keyword>
<feature type="transmembrane region" description="Helical" evidence="1">
    <location>
        <begin position="12"/>
        <end position="38"/>
    </location>
</feature>
<dbReference type="AlphaFoldDB" id="A0A4P6FIS2"/>
<dbReference type="Proteomes" id="UP000291259">
    <property type="component" value="Chromosome"/>
</dbReference>
<dbReference type="EMBL" id="CP035491">
    <property type="protein sequence ID" value="QAY75083.1"/>
    <property type="molecule type" value="Genomic_DNA"/>
</dbReference>
<keyword evidence="2" id="KW-0067">ATP-binding</keyword>
<keyword evidence="2" id="KW-0378">Hydrolase</keyword>
<protein>
    <submittedName>
        <fullName evidence="2">Helicase</fullName>
    </submittedName>
</protein>
<evidence type="ECO:0000313" key="2">
    <source>
        <dbReference type="EMBL" id="QAY75083.1"/>
    </source>
</evidence>
<keyword evidence="1" id="KW-0472">Membrane</keyword>
<dbReference type="InterPro" id="IPR021202">
    <property type="entry name" value="Rv3654c-like"/>
</dbReference>
<name>A0A4P6FIS2_9MICO</name>
<keyword evidence="1" id="KW-1133">Transmembrane helix</keyword>
<accession>A0A4P6FIS2</accession>
<organism evidence="2 3">
    <name type="scientific">Agromyces protaetiae</name>
    <dbReference type="NCBI Taxonomy" id="2509455"/>
    <lineage>
        <taxon>Bacteria</taxon>
        <taxon>Bacillati</taxon>
        <taxon>Actinomycetota</taxon>
        <taxon>Actinomycetes</taxon>
        <taxon>Micrococcales</taxon>
        <taxon>Microbacteriaceae</taxon>
        <taxon>Agromyces</taxon>
    </lineage>
</organism>
<sequence>MRHRLADDRGAGSVLALAVIGAVVALVVGIVPVLAILVDTQRAANAADAAALAAADATSGAVATSGSACELAGRVARRGGAEVVSCEIDGLEASVAVRLTAALFPVTARARAGPPPP</sequence>
<dbReference type="GO" id="GO:0004386">
    <property type="term" value="F:helicase activity"/>
    <property type="evidence" value="ECO:0007669"/>
    <property type="project" value="UniProtKB-KW"/>
</dbReference>
<dbReference type="KEGG" id="agf:ET445_16375"/>